<keyword evidence="1" id="KW-0029">Amino-acid transport</keyword>
<dbReference type="PANTHER" id="PTHR36178">
    <property type="entry name" value="SLR0625 PROTEIN"/>
    <property type="match status" value="1"/>
</dbReference>
<keyword evidence="1" id="KW-0915">Sodium</keyword>
<feature type="transmembrane region" description="Helical" evidence="1">
    <location>
        <begin position="43"/>
        <end position="60"/>
    </location>
</feature>
<keyword evidence="1" id="KW-0739">Sodium transport</keyword>
<feature type="transmembrane region" description="Helical" evidence="1">
    <location>
        <begin position="337"/>
        <end position="360"/>
    </location>
</feature>
<comment type="function">
    <text evidence="1">Catalyzes the sodium-dependent transport of glutamate.</text>
</comment>
<keyword evidence="1" id="KW-0472">Membrane</keyword>
<feature type="transmembrane region" description="Helical" evidence="1">
    <location>
        <begin position="277"/>
        <end position="296"/>
    </location>
</feature>
<organism evidence="3 4">
    <name type="scientific">Criibacterium bergeronii</name>
    <dbReference type="NCBI Taxonomy" id="1871336"/>
    <lineage>
        <taxon>Bacteria</taxon>
        <taxon>Bacillati</taxon>
        <taxon>Bacillota</taxon>
        <taxon>Clostridia</taxon>
        <taxon>Peptostreptococcales</taxon>
        <taxon>Filifactoraceae</taxon>
        <taxon>Criibacterium</taxon>
    </lineage>
</organism>
<dbReference type="InterPro" id="IPR004445">
    <property type="entry name" value="GltS"/>
</dbReference>
<protein>
    <recommendedName>
        <fullName evidence="1 2">Sodium/glutamate symporter</fullName>
    </recommendedName>
</protein>
<feature type="transmembrane region" description="Helical" evidence="1">
    <location>
        <begin position="131"/>
        <end position="153"/>
    </location>
</feature>
<feature type="transmembrane region" description="Helical" evidence="1">
    <location>
        <begin position="367"/>
        <end position="384"/>
    </location>
</feature>
<reference evidence="3 4" key="1">
    <citation type="journal article" date="2016" name="Genome Announc.">
        <title>Draft Genome Sequence of Criibacterium bergeronii gen. nov., sp. nov., Strain CCRI-22567T, Isolated from a Vaginal Sample from a Woman with Bacterial Vaginosis.</title>
        <authorList>
            <person name="Maheux A.F."/>
            <person name="Berube E."/>
            <person name="Boudreau D.K."/>
            <person name="Raymond F."/>
            <person name="Corbeil J."/>
            <person name="Roy P.H."/>
            <person name="Boissinot M."/>
            <person name="Omar R.F."/>
        </authorList>
    </citation>
    <scope>NUCLEOTIDE SEQUENCE [LARGE SCALE GENOMIC DNA]</scope>
    <source>
        <strain evidence="3 4">CCRI-22567</strain>
    </source>
</reference>
<keyword evidence="1" id="KW-1133">Transmembrane helix</keyword>
<feature type="transmembrane region" description="Helical" evidence="1">
    <location>
        <begin position="404"/>
        <end position="431"/>
    </location>
</feature>
<dbReference type="GO" id="GO:0015501">
    <property type="term" value="F:glutamate:sodium symporter activity"/>
    <property type="evidence" value="ECO:0007669"/>
    <property type="project" value="UniProtKB-UniRule"/>
</dbReference>
<keyword evidence="1" id="KW-0813">Transport</keyword>
<evidence type="ECO:0000313" key="3">
    <source>
        <dbReference type="EMBL" id="RDY21145.1"/>
    </source>
</evidence>
<dbReference type="PANTHER" id="PTHR36178:SF1">
    <property type="entry name" value="SODIUM_GLUTAMATE SYMPORTER"/>
    <property type="match status" value="1"/>
</dbReference>
<comment type="subcellular location">
    <subcellularLocation>
        <location evidence="1">Cell membrane</location>
        <topology evidence="1">Multi-pass membrane protein</topology>
    </subcellularLocation>
</comment>
<gene>
    <name evidence="3" type="primary">gltS</name>
    <name evidence="3" type="ORF">BBG48_006355</name>
</gene>
<comment type="similarity">
    <text evidence="1">Belongs to the glutamate:Na(+) symporter (ESS) (TC 2.A.27) family.</text>
</comment>
<keyword evidence="1" id="KW-0769">Symport</keyword>
<keyword evidence="1" id="KW-0406">Ion transport</keyword>
<dbReference type="GO" id="GO:0015813">
    <property type="term" value="P:L-glutamate transmembrane transport"/>
    <property type="evidence" value="ECO:0007669"/>
    <property type="project" value="UniProtKB-UniRule"/>
</dbReference>
<evidence type="ECO:0000313" key="4">
    <source>
        <dbReference type="Proteomes" id="UP000093352"/>
    </source>
</evidence>
<accession>A0A371IKY8</accession>
<dbReference type="NCBIfam" id="TIGR00210">
    <property type="entry name" value="gltS"/>
    <property type="match status" value="1"/>
</dbReference>
<comment type="caution">
    <text evidence="3">The sequence shown here is derived from an EMBL/GenBank/DDBJ whole genome shotgun (WGS) entry which is preliminary data.</text>
</comment>
<dbReference type="EMBL" id="MBEW02000011">
    <property type="protein sequence ID" value="RDY21145.1"/>
    <property type="molecule type" value="Genomic_DNA"/>
</dbReference>
<proteinExistence type="inferred from homology"/>
<keyword evidence="1" id="KW-1003">Cell membrane</keyword>
<name>A0A371IKY8_9FIRM</name>
<keyword evidence="4" id="KW-1185">Reference proteome</keyword>
<feature type="transmembrane region" description="Helical" evidence="1">
    <location>
        <begin position="72"/>
        <end position="93"/>
    </location>
</feature>
<dbReference type="AlphaFoldDB" id="A0A371IKY8"/>
<dbReference type="Proteomes" id="UP000093352">
    <property type="component" value="Unassembled WGS sequence"/>
</dbReference>
<dbReference type="RefSeq" id="WP_094754480.1">
    <property type="nucleotide sequence ID" value="NZ_MBEW02000011.1"/>
</dbReference>
<dbReference type="HAMAP" id="MF_02062">
    <property type="entry name" value="GltS"/>
    <property type="match status" value="1"/>
</dbReference>
<dbReference type="STRING" id="1871336.BBG48_04715"/>
<feature type="transmembrane region" description="Helical" evidence="1">
    <location>
        <begin position="195"/>
        <end position="220"/>
    </location>
</feature>
<dbReference type="Pfam" id="PF03616">
    <property type="entry name" value="Glt_symporter"/>
    <property type="match status" value="1"/>
</dbReference>
<sequence length="435" mass="46140">MYPIEDFAGVKALLKSLNLATYNSAMNIKVDEASGLTTLNLDLMQSFAVAMVVYFLGVWMKKKISVLERFCIPAPVAGGFVFAILHLIVRQTMNFSLGIDTTFQSPFMMVFFTTIGLTASIELIKKGGLGVIIFWVLASILCVFQDAIGLTLAKVMGANPLLGLICGSITMTGGHGTGAAFAPKFAEMGLDGANVAAMAAATFGLVSGSIIGGPIGATLIRKNNLKSKAAEYTNQEVTLESEKEEINVDEVLKTLTIILISIAIGAVVSIPVKKAGITLPAYVTAMIVASILLNVGESTKMWHVNQKASSFLGTLSLNVFLSFALTGMQLWQLAEVAGPMMVILVAEVVFMALFAYFVTFKVMGSDFDAATIAAGHCGFGLGATPNGVANMTSVQEEFGPAPRAFFILPIVGAFLIDFTNSLIITIFVNIAQTMM</sequence>
<feature type="transmembrane region" description="Helical" evidence="1">
    <location>
        <begin position="105"/>
        <end position="124"/>
    </location>
</feature>
<feature type="transmembrane region" description="Helical" evidence="1">
    <location>
        <begin position="251"/>
        <end position="271"/>
    </location>
</feature>
<keyword evidence="1" id="KW-0812">Transmembrane</keyword>
<evidence type="ECO:0000256" key="2">
    <source>
        <dbReference type="NCBIfam" id="TIGR00210"/>
    </source>
</evidence>
<evidence type="ECO:0000256" key="1">
    <source>
        <dbReference type="HAMAP-Rule" id="MF_02062"/>
    </source>
</evidence>
<feature type="transmembrane region" description="Helical" evidence="1">
    <location>
        <begin position="308"/>
        <end position="331"/>
    </location>
</feature>
<dbReference type="GO" id="GO:0005886">
    <property type="term" value="C:plasma membrane"/>
    <property type="evidence" value="ECO:0007669"/>
    <property type="project" value="UniProtKB-SubCell"/>
</dbReference>